<sequence>MRQVSPKLAAWLAELNRLNEEAIRNGYLATVISAREALARLTAAFVPPGPVIAWVNDELIAGHEYTVPVRIYHPAPTEARAVIVFYHGGGHMAGSVAVYDPICRRLAAATGQIVVSVDYRRSPENPYPAGLTDAYTAARGVWGALRKRQLPFRRELTLAGDSGGGAFAASVSRLAQFDPSLAITRQVLIYPSLDYTLRMPSVAENGEGYFLTESRVAWYFDHYFQHAENRLAPSPLYGEFTSRLPKTLVITAGFDPLRDEGVAYVEKLREIGVPAEHLPFNDLLHAFLNLEAMIAEECAATYAAIARFVNG</sequence>
<name>A0ABT7XKZ7_9NEIS</name>
<dbReference type="SUPFAM" id="SSF53474">
    <property type="entry name" value="alpha/beta-Hydrolases"/>
    <property type="match status" value="1"/>
</dbReference>
<dbReference type="PANTHER" id="PTHR48081:SF8">
    <property type="entry name" value="ALPHA_BETA HYDROLASE FOLD-3 DOMAIN-CONTAINING PROTEIN-RELATED"/>
    <property type="match status" value="1"/>
</dbReference>
<dbReference type="InterPro" id="IPR050300">
    <property type="entry name" value="GDXG_lipolytic_enzyme"/>
</dbReference>
<evidence type="ECO:0000259" key="2">
    <source>
        <dbReference type="Pfam" id="PF07859"/>
    </source>
</evidence>
<keyword evidence="1 3" id="KW-0378">Hydrolase</keyword>
<dbReference type="InterPro" id="IPR029058">
    <property type="entry name" value="AB_hydrolase_fold"/>
</dbReference>
<dbReference type="InterPro" id="IPR013094">
    <property type="entry name" value="AB_hydrolase_3"/>
</dbReference>
<evidence type="ECO:0000313" key="3">
    <source>
        <dbReference type="EMBL" id="MDN0074452.1"/>
    </source>
</evidence>
<dbReference type="GO" id="GO:0016787">
    <property type="term" value="F:hydrolase activity"/>
    <property type="evidence" value="ECO:0007669"/>
    <property type="project" value="UniProtKB-KW"/>
</dbReference>
<dbReference type="Gene3D" id="3.40.50.1820">
    <property type="entry name" value="alpha/beta hydrolase"/>
    <property type="match status" value="1"/>
</dbReference>
<feature type="domain" description="Alpha/beta hydrolase fold-3" evidence="2">
    <location>
        <begin position="83"/>
        <end position="288"/>
    </location>
</feature>
<gene>
    <name evidence="3" type="ORF">QU481_06025</name>
</gene>
<proteinExistence type="predicted"/>
<accession>A0ABT7XKZ7</accession>
<organism evidence="3 4">
    <name type="scientific">Crenobacter oryzisoli</name>
    <dbReference type="NCBI Taxonomy" id="3056844"/>
    <lineage>
        <taxon>Bacteria</taxon>
        <taxon>Pseudomonadati</taxon>
        <taxon>Pseudomonadota</taxon>
        <taxon>Betaproteobacteria</taxon>
        <taxon>Neisseriales</taxon>
        <taxon>Neisseriaceae</taxon>
        <taxon>Crenobacter</taxon>
    </lineage>
</organism>
<dbReference type="Proteomes" id="UP001168540">
    <property type="component" value="Unassembled WGS sequence"/>
</dbReference>
<evidence type="ECO:0000313" key="4">
    <source>
        <dbReference type="Proteomes" id="UP001168540"/>
    </source>
</evidence>
<comment type="caution">
    <text evidence="3">The sequence shown here is derived from an EMBL/GenBank/DDBJ whole genome shotgun (WGS) entry which is preliminary data.</text>
</comment>
<reference evidence="3" key="1">
    <citation type="submission" date="2023-06" db="EMBL/GenBank/DDBJ databases">
        <authorList>
            <person name="Zhang S."/>
        </authorList>
    </citation>
    <scope>NUCLEOTIDE SEQUENCE</scope>
    <source>
        <strain evidence="3">SG2303</strain>
    </source>
</reference>
<dbReference type="Pfam" id="PF07859">
    <property type="entry name" value="Abhydrolase_3"/>
    <property type="match status" value="1"/>
</dbReference>
<evidence type="ECO:0000256" key="1">
    <source>
        <dbReference type="ARBA" id="ARBA00022801"/>
    </source>
</evidence>
<dbReference type="RefSeq" id="WP_289829022.1">
    <property type="nucleotide sequence ID" value="NZ_JAUEDK010000007.1"/>
</dbReference>
<keyword evidence="4" id="KW-1185">Reference proteome</keyword>
<dbReference type="EMBL" id="JAUEDK010000007">
    <property type="protein sequence ID" value="MDN0074452.1"/>
    <property type="molecule type" value="Genomic_DNA"/>
</dbReference>
<dbReference type="PANTHER" id="PTHR48081">
    <property type="entry name" value="AB HYDROLASE SUPERFAMILY PROTEIN C4A8.06C"/>
    <property type="match status" value="1"/>
</dbReference>
<protein>
    <submittedName>
        <fullName evidence="3">Alpha/beta hydrolase</fullName>
    </submittedName>
</protein>